<organism evidence="5 6">
    <name type="scientific">Natronoflexus pectinivorans</name>
    <dbReference type="NCBI Taxonomy" id="682526"/>
    <lineage>
        <taxon>Bacteria</taxon>
        <taxon>Pseudomonadati</taxon>
        <taxon>Bacteroidota</taxon>
        <taxon>Bacteroidia</taxon>
        <taxon>Marinilabiliales</taxon>
        <taxon>Marinilabiliaceae</taxon>
        <taxon>Natronoflexus</taxon>
    </lineage>
</organism>
<evidence type="ECO:0000259" key="4">
    <source>
        <dbReference type="SMART" id="SM00563"/>
    </source>
</evidence>
<proteinExistence type="predicted"/>
<dbReference type="PANTHER" id="PTHR10434">
    <property type="entry name" value="1-ACYL-SN-GLYCEROL-3-PHOSPHATE ACYLTRANSFERASE"/>
    <property type="match status" value="1"/>
</dbReference>
<comment type="caution">
    <text evidence="5">The sequence shown here is derived from an EMBL/GenBank/DDBJ whole genome shotgun (WGS) entry which is preliminary data.</text>
</comment>
<dbReference type="GO" id="GO:0005886">
    <property type="term" value="C:plasma membrane"/>
    <property type="evidence" value="ECO:0007669"/>
    <property type="project" value="TreeGrafter"/>
</dbReference>
<dbReference type="SMART" id="SM00563">
    <property type="entry name" value="PlsC"/>
    <property type="match status" value="1"/>
</dbReference>
<evidence type="ECO:0000256" key="2">
    <source>
        <dbReference type="ARBA" id="ARBA00022679"/>
    </source>
</evidence>
<feature type="domain" description="Phospholipid/glycerol acyltransferase" evidence="4">
    <location>
        <begin position="43"/>
        <end position="161"/>
    </location>
</feature>
<dbReference type="OrthoDB" id="152799at2"/>
<dbReference type="Proteomes" id="UP000295221">
    <property type="component" value="Unassembled WGS sequence"/>
</dbReference>
<dbReference type="CDD" id="cd06551">
    <property type="entry name" value="LPLAT"/>
    <property type="match status" value="1"/>
</dbReference>
<reference evidence="5 6" key="1">
    <citation type="submission" date="2019-03" db="EMBL/GenBank/DDBJ databases">
        <title>Genomic Encyclopedia of Type Strains, Phase IV (KMG-IV): sequencing the most valuable type-strain genomes for metagenomic binning, comparative biology and taxonomic classification.</title>
        <authorList>
            <person name="Goeker M."/>
        </authorList>
    </citation>
    <scope>NUCLEOTIDE SEQUENCE [LARGE SCALE GENOMIC DNA]</scope>
    <source>
        <strain evidence="5 6">DSM 24179</strain>
    </source>
</reference>
<dbReference type="AlphaFoldDB" id="A0A4R2GLN5"/>
<dbReference type="InterPro" id="IPR002123">
    <property type="entry name" value="Plipid/glycerol_acylTrfase"/>
</dbReference>
<evidence type="ECO:0000313" key="6">
    <source>
        <dbReference type="Proteomes" id="UP000295221"/>
    </source>
</evidence>
<dbReference type="PANTHER" id="PTHR10434:SF11">
    <property type="entry name" value="1-ACYL-SN-GLYCEROL-3-PHOSPHATE ACYLTRANSFERASE"/>
    <property type="match status" value="1"/>
</dbReference>
<dbReference type="GO" id="GO:0006654">
    <property type="term" value="P:phosphatidic acid biosynthetic process"/>
    <property type="evidence" value="ECO:0007669"/>
    <property type="project" value="TreeGrafter"/>
</dbReference>
<comment type="pathway">
    <text evidence="1">Lipid metabolism.</text>
</comment>
<dbReference type="GO" id="GO:0003841">
    <property type="term" value="F:1-acylglycerol-3-phosphate O-acyltransferase activity"/>
    <property type="evidence" value="ECO:0007669"/>
    <property type="project" value="TreeGrafter"/>
</dbReference>
<dbReference type="EMBL" id="SLWK01000002">
    <property type="protein sequence ID" value="TCO09853.1"/>
    <property type="molecule type" value="Genomic_DNA"/>
</dbReference>
<evidence type="ECO:0000313" key="5">
    <source>
        <dbReference type="EMBL" id="TCO09853.1"/>
    </source>
</evidence>
<name>A0A4R2GLN5_9BACT</name>
<gene>
    <name evidence="5" type="ORF">EV194_102282</name>
</gene>
<keyword evidence="2 5" id="KW-0808">Transferase</keyword>
<dbReference type="RefSeq" id="WP_132432684.1">
    <property type="nucleotide sequence ID" value="NZ_SLWK01000002.1"/>
</dbReference>
<dbReference type="Pfam" id="PF01553">
    <property type="entry name" value="Acyltransferase"/>
    <property type="match status" value="1"/>
</dbReference>
<dbReference type="SUPFAM" id="SSF69593">
    <property type="entry name" value="Glycerol-3-phosphate (1)-acyltransferase"/>
    <property type="match status" value="1"/>
</dbReference>
<sequence>MIKTCHNRLYDSFFNYYIHRILKKDFHSIHVVGEWNRDVESSHLIIGNHVSWWDGFWVYYLNKRFFQKRLHVMMLEKQLKERKFLSRFGAFSIEPGSRSVLESLNYAAEKLREQGNLVVMYPQGKIASFSAGVLPFQPGIEYVLKKSGINHVLFYVALVDYFSNRNPVLNLYLGRAECNEPTADSIEEQFRRFYFQAVEKQSEIES</sequence>
<keyword evidence="6" id="KW-1185">Reference proteome</keyword>
<evidence type="ECO:0000256" key="3">
    <source>
        <dbReference type="ARBA" id="ARBA00023315"/>
    </source>
</evidence>
<accession>A0A4R2GLN5</accession>
<evidence type="ECO:0000256" key="1">
    <source>
        <dbReference type="ARBA" id="ARBA00005189"/>
    </source>
</evidence>
<keyword evidence="3 5" id="KW-0012">Acyltransferase</keyword>
<protein>
    <submittedName>
        <fullName evidence="5">Acyltransferase-like protein</fullName>
    </submittedName>
</protein>